<evidence type="ECO:0000256" key="7">
    <source>
        <dbReference type="SAM" id="SignalP"/>
    </source>
</evidence>
<feature type="signal peptide" evidence="7">
    <location>
        <begin position="1"/>
        <end position="29"/>
    </location>
</feature>
<dbReference type="InterPro" id="IPR057601">
    <property type="entry name" value="Oar-like_b-barrel"/>
</dbReference>
<dbReference type="PANTHER" id="PTHR30069:SF46">
    <property type="entry name" value="OAR PROTEIN"/>
    <property type="match status" value="1"/>
</dbReference>
<evidence type="ECO:0000256" key="4">
    <source>
        <dbReference type="ARBA" id="ARBA00022692"/>
    </source>
</evidence>
<protein>
    <submittedName>
        <fullName evidence="9">Putative oar protein</fullName>
    </submittedName>
</protein>
<dbReference type="Proteomes" id="UP000019151">
    <property type="component" value="Chromosome"/>
</dbReference>
<feature type="domain" description="TonB-dependent transporter Oar-like beta-barrel" evidence="8">
    <location>
        <begin position="248"/>
        <end position="334"/>
    </location>
</feature>
<evidence type="ECO:0000256" key="2">
    <source>
        <dbReference type="ARBA" id="ARBA00022448"/>
    </source>
</evidence>
<dbReference type="STRING" id="861299.J421_4168"/>
<dbReference type="Pfam" id="PF25183">
    <property type="entry name" value="OMP_b-brl_4"/>
    <property type="match status" value="2"/>
</dbReference>
<keyword evidence="6" id="KW-0998">Cell outer membrane</keyword>
<dbReference type="SUPFAM" id="SSF56935">
    <property type="entry name" value="Porins"/>
    <property type="match status" value="1"/>
</dbReference>
<dbReference type="Pfam" id="PF13620">
    <property type="entry name" value="CarboxypepD_reg"/>
    <property type="match status" value="1"/>
</dbReference>
<evidence type="ECO:0000256" key="3">
    <source>
        <dbReference type="ARBA" id="ARBA00022452"/>
    </source>
</evidence>
<dbReference type="eggNOG" id="COG4771">
    <property type="taxonomic scope" value="Bacteria"/>
</dbReference>
<evidence type="ECO:0000256" key="5">
    <source>
        <dbReference type="ARBA" id="ARBA00023136"/>
    </source>
</evidence>
<keyword evidence="5" id="KW-0472">Membrane</keyword>
<sequence>MMMIRRIATFTAALVAVVSVGGSRLGAQATTGSVGGRVTGANGEPLEAAQVQVVDAATGRTSGAATRTDGRYVVLGLEPGNNYRVTFRRIGYAPQTVQPVTVSLGQTTPVDMQLHTQATQLSTVTVQASGENSIITPTRTGAQTTITDTLIRKLPTLNRSFTDFVSLTPQVSTNGPGLSAGGVNNRFNNIQIDGATEKDLFGLGSTGQPGGQAGGKSIGIESVKEYQVLLAPFDVRVGQFAGLSINAITKSGTNQFHGSAYAYGRNQQFQRSQPYLNDFKQAQYGFSAGGPIVKDKVFFFVNPEWQQQAVPASGPVLGDPTIRLTQTQIDQFTKALSDRGITELGTAGFVNRHNPLTNIFARVDFVLPFNTTLIVRENYAHAEQDVFSRSSTGAAPFFPLSSSLYHFVSDKHAPVAQLRTNFSNGAYNELIVGYTRIRDARETPGRLQAQVLATIPSVVQLAAGTDASSQANALDQDTWELTDNYTLPLPAGHRLTIGTQNQFYKARNVFGANSAGLWTFGTLDSLIAGLPNRYQIGVPVTGDGSVRPHAQQLSAYVQDDWTATDRLNLTLGVRADLPRFTNRPPFNAQVQQQFNVNTSEIPTGNLQISPRFGFNYNITGDLRNVVRGGLGLFQGAPAYVWLSNAFQNSGGVSGFASLSCNAATAPQFTAANVASPPRACTNGTQATAGAEVDLLDPDMKFPQTLKGDLAFDRAIGQGYVLTLEGLYTKSINDLLYYNAALQDAPIASAVDGRSLYGLQPGSPSLKVTGRNAVYAVQNYSKAYAYNLTGKLEKRFRNNFGGAVAYTYSEAKDVVSLTSSTAGSQYRFGRVYAGSQRDASLAPSAFETKHRIVANGSYTVPKTRTSLSFIYSGSSGVNYAYVSNTDLNGDNQTQNDPVYVPSGPSDPKTPTFVTLNTTDANGAPVSYTPQQQSDAFFAFIDKVDCLRESKGRILGRNSCTTPWINQTDISIEQALPTFHGQNVSIRLDGINFMNFLNKNWGRQVTTSQFNPQVLYSPTAMVLPGTNTTANLQTGVPRITFNPTTQQFNYNNVFSNYTFQLSVRYSF</sequence>
<accession>W0RN28</accession>
<evidence type="ECO:0000313" key="10">
    <source>
        <dbReference type="Proteomes" id="UP000019151"/>
    </source>
</evidence>
<feature type="domain" description="TonB-dependent transporter Oar-like beta-barrel" evidence="8">
    <location>
        <begin position="357"/>
        <end position="996"/>
    </location>
</feature>
<dbReference type="GO" id="GO:0044718">
    <property type="term" value="P:siderophore transmembrane transport"/>
    <property type="evidence" value="ECO:0007669"/>
    <property type="project" value="TreeGrafter"/>
</dbReference>
<dbReference type="InterPro" id="IPR036942">
    <property type="entry name" value="Beta-barrel_TonB_sf"/>
</dbReference>
<dbReference type="Gene3D" id="2.60.40.1120">
    <property type="entry name" value="Carboxypeptidase-like, regulatory domain"/>
    <property type="match status" value="1"/>
</dbReference>
<dbReference type="AlphaFoldDB" id="W0RN28"/>
<dbReference type="GO" id="GO:0015344">
    <property type="term" value="F:siderophore uptake transmembrane transporter activity"/>
    <property type="evidence" value="ECO:0007669"/>
    <property type="project" value="TreeGrafter"/>
</dbReference>
<keyword evidence="4" id="KW-0812">Transmembrane</keyword>
<dbReference type="HOGENOM" id="CLU_006298_1_0_0"/>
<evidence type="ECO:0000256" key="6">
    <source>
        <dbReference type="ARBA" id="ARBA00023237"/>
    </source>
</evidence>
<dbReference type="InterPro" id="IPR008969">
    <property type="entry name" value="CarboxyPept-like_regulatory"/>
</dbReference>
<keyword evidence="7" id="KW-0732">Signal</keyword>
<feature type="chain" id="PRO_5004794348" evidence="7">
    <location>
        <begin position="30"/>
        <end position="1065"/>
    </location>
</feature>
<evidence type="ECO:0000256" key="1">
    <source>
        <dbReference type="ARBA" id="ARBA00004571"/>
    </source>
</evidence>
<dbReference type="PANTHER" id="PTHR30069">
    <property type="entry name" value="TONB-DEPENDENT OUTER MEMBRANE RECEPTOR"/>
    <property type="match status" value="1"/>
</dbReference>
<dbReference type="InParanoid" id="W0RN28"/>
<proteinExistence type="predicted"/>
<dbReference type="GO" id="GO:0009279">
    <property type="term" value="C:cell outer membrane"/>
    <property type="evidence" value="ECO:0007669"/>
    <property type="project" value="UniProtKB-SubCell"/>
</dbReference>
<dbReference type="InterPro" id="IPR039426">
    <property type="entry name" value="TonB-dep_rcpt-like"/>
</dbReference>
<dbReference type="SUPFAM" id="SSF49464">
    <property type="entry name" value="Carboxypeptidase regulatory domain-like"/>
    <property type="match status" value="1"/>
</dbReference>
<keyword evidence="2" id="KW-0813">Transport</keyword>
<name>W0RN28_9BACT</name>
<evidence type="ECO:0000259" key="8">
    <source>
        <dbReference type="Pfam" id="PF25183"/>
    </source>
</evidence>
<keyword evidence="10" id="KW-1185">Reference proteome</keyword>
<dbReference type="Gene3D" id="2.40.170.20">
    <property type="entry name" value="TonB-dependent receptor, beta-barrel domain"/>
    <property type="match status" value="1"/>
</dbReference>
<evidence type="ECO:0000313" key="9">
    <source>
        <dbReference type="EMBL" id="AHG91705.1"/>
    </source>
</evidence>
<reference evidence="9 10" key="1">
    <citation type="journal article" date="2014" name="Genome Announc.">
        <title>Genome Sequence and Methylome of Soil Bacterium Gemmatirosa kalamazoonensis KBS708T, a Member of the Rarely Cultivated Gemmatimonadetes Phylum.</title>
        <authorList>
            <person name="Debruyn J.M."/>
            <person name="Radosevich M."/>
            <person name="Wommack K.E."/>
            <person name="Polson S.W."/>
            <person name="Hauser L.J."/>
            <person name="Fawaz M.N."/>
            <person name="Korlach J."/>
            <person name="Tsai Y.C."/>
        </authorList>
    </citation>
    <scope>NUCLEOTIDE SEQUENCE [LARGE SCALE GENOMIC DNA]</scope>
    <source>
        <strain evidence="9 10">KBS708</strain>
    </source>
</reference>
<dbReference type="KEGG" id="gba:J421_4168"/>
<gene>
    <name evidence="9" type="ORF">J421_4168</name>
</gene>
<dbReference type="EMBL" id="CP007128">
    <property type="protein sequence ID" value="AHG91705.1"/>
    <property type="molecule type" value="Genomic_DNA"/>
</dbReference>
<comment type="subcellular location">
    <subcellularLocation>
        <location evidence="1">Cell outer membrane</location>
        <topology evidence="1">Multi-pass membrane protein</topology>
    </subcellularLocation>
</comment>
<organism evidence="9 10">
    <name type="scientific">Gemmatirosa kalamazoonensis</name>
    <dbReference type="NCBI Taxonomy" id="861299"/>
    <lineage>
        <taxon>Bacteria</taxon>
        <taxon>Pseudomonadati</taxon>
        <taxon>Gemmatimonadota</taxon>
        <taxon>Gemmatimonadia</taxon>
        <taxon>Gemmatimonadales</taxon>
        <taxon>Gemmatimonadaceae</taxon>
        <taxon>Gemmatirosa</taxon>
    </lineage>
</organism>
<keyword evidence="3" id="KW-1134">Transmembrane beta strand</keyword>